<dbReference type="GO" id="GO:0030791">
    <property type="term" value="F:arsenite methyltransferase activity"/>
    <property type="evidence" value="ECO:0007669"/>
    <property type="project" value="UniProtKB-EC"/>
</dbReference>
<comment type="catalytic activity">
    <reaction evidence="6">
        <text>arsenic triglutathione + [thioredoxin]-dithiol + S-adenosyl-L-methionine + 2 H2O = methylarsonous acid + [thioredoxin]-disulfide + 3 glutathione + S-adenosyl-L-homocysteine + H(+)</text>
        <dbReference type="Rhea" id="RHEA:69460"/>
        <dbReference type="Rhea" id="RHEA-COMP:10698"/>
        <dbReference type="Rhea" id="RHEA-COMP:10700"/>
        <dbReference type="ChEBI" id="CHEBI:15377"/>
        <dbReference type="ChEBI" id="CHEBI:15378"/>
        <dbReference type="ChEBI" id="CHEBI:17826"/>
        <dbReference type="ChEBI" id="CHEBI:29950"/>
        <dbReference type="ChEBI" id="CHEBI:50058"/>
        <dbReference type="ChEBI" id="CHEBI:57856"/>
        <dbReference type="ChEBI" id="CHEBI:57925"/>
        <dbReference type="ChEBI" id="CHEBI:59789"/>
        <dbReference type="ChEBI" id="CHEBI:183640"/>
        <dbReference type="EC" id="2.1.1.137"/>
    </reaction>
</comment>
<dbReference type="SMART" id="SM00450">
    <property type="entry name" value="RHOD"/>
    <property type="match status" value="1"/>
</dbReference>
<dbReference type="OrthoDB" id="8300214at2759"/>
<accession>A0A6A4GSX7</accession>
<dbReference type="Pfam" id="PF13847">
    <property type="entry name" value="Methyltransf_31"/>
    <property type="match status" value="1"/>
</dbReference>
<feature type="domain" description="Rhodanese" evidence="9">
    <location>
        <begin position="272"/>
        <end position="367"/>
    </location>
</feature>
<dbReference type="PANTHER" id="PTHR43675:SF8">
    <property type="entry name" value="ARSENITE METHYLTRANSFERASE"/>
    <property type="match status" value="1"/>
</dbReference>
<keyword evidence="1" id="KW-0808">Transferase</keyword>
<comment type="similarity">
    <text evidence="3">Belongs to the methyltransferase superfamily. Arsenite methyltransferase family.</text>
</comment>
<keyword evidence="11" id="KW-1185">Reference proteome</keyword>
<name>A0A6A4GSX7_9AGAR</name>
<dbReference type="SUPFAM" id="SSF53335">
    <property type="entry name" value="S-adenosyl-L-methionine-dependent methyltransferases"/>
    <property type="match status" value="1"/>
</dbReference>
<dbReference type="Gene3D" id="3.40.250.10">
    <property type="entry name" value="Rhodanese-like domain"/>
    <property type="match status" value="1"/>
</dbReference>
<keyword evidence="2" id="KW-0949">S-adenosyl-L-methionine</keyword>
<evidence type="ECO:0000259" key="9">
    <source>
        <dbReference type="PROSITE" id="PS50206"/>
    </source>
</evidence>
<dbReference type="InterPro" id="IPR026669">
    <property type="entry name" value="Arsenite_MeTrfase-like"/>
</dbReference>
<dbReference type="InterPro" id="IPR025714">
    <property type="entry name" value="Methyltranfer_dom"/>
</dbReference>
<gene>
    <name evidence="10" type="ORF">BT96DRAFT_927177</name>
</gene>
<keyword evidence="10" id="KW-0489">Methyltransferase</keyword>
<evidence type="ECO:0000256" key="3">
    <source>
        <dbReference type="ARBA" id="ARBA00034487"/>
    </source>
</evidence>
<evidence type="ECO:0000256" key="2">
    <source>
        <dbReference type="ARBA" id="ARBA00022691"/>
    </source>
</evidence>
<evidence type="ECO:0000256" key="8">
    <source>
        <dbReference type="ARBA" id="ARBA00048428"/>
    </source>
</evidence>
<dbReference type="InterPro" id="IPR036873">
    <property type="entry name" value="Rhodanese-like_dom_sf"/>
</dbReference>
<dbReference type="Proteomes" id="UP000799118">
    <property type="component" value="Unassembled WGS sequence"/>
</dbReference>
<dbReference type="InterPro" id="IPR029063">
    <property type="entry name" value="SAM-dependent_MTases_sf"/>
</dbReference>
<proteinExistence type="inferred from homology"/>
<feature type="non-terminal residue" evidence="10">
    <location>
        <position position="1"/>
    </location>
</feature>
<protein>
    <recommendedName>
        <fullName evidence="5">Arsenite methyltransferase</fullName>
        <ecNumber evidence="4">2.1.1.137</ecNumber>
    </recommendedName>
</protein>
<sequence length="376" mass="41133">VETRLLVATIREGETVVDLGSGGGMDVFLSVPKVGPNGQVIGIDMNPDMVARARRSASQKNLHPPQVCFVQALLTQPLPIKDSSVDCILSNCVINLLPESGKRSVLKECWRVLKPGGRIVLDDIIAKKELPEELKNDMQKFVECISGAIQIDFYRGLLTESGFKDVNFVQLQADLNVYAQSKPTGGSSGCCGASGGCGTPRASTTPALEEPSFDINAYVASYQIYSVKAKDVAAVTQESSTALLQWWDAYPTPKSNVGNISVSEVISLLQSDKTEYAVIDVRRDDHAGGHVKGSFQHPAQTFYDELPAFFEKYSAMKQVIFYCQRSTGRGTRCAKWYQDYLEEHRTGSASQVLIMTGGIRAWLDALSKNDQLIGYD</sequence>
<evidence type="ECO:0000256" key="7">
    <source>
        <dbReference type="ARBA" id="ARBA00047943"/>
    </source>
</evidence>
<dbReference type="Gene3D" id="3.40.50.150">
    <property type="entry name" value="Vaccinia Virus protein VP39"/>
    <property type="match status" value="1"/>
</dbReference>
<dbReference type="Pfam" id="PF00581">
    <property type="entry name" value="Rhodanese"/>
    <property type="match status" value="1"/>
</dbReference>
<evidence type="ECO:0000256" key="1">
    <source>
        <dbReference type="ARBA" id="ARBA00022679"/>
    </source>
</evidence>
<evidence type="ECO:0000256" key="5">
    <source>
        <dbReference type="ARBA" id="ARBA00034545"/>
    </source>
</evidence>
<dbReference type="AlphaFoldDB" id="A0A6A4GSX7"/>
<reference evidence="10" key="1">
    <citation type="journal article" date="2019" name="Environ. Microbiol.">
        <title>Fungal ecological strategies reflected in gene transcription - a case study of two litter decomposers.</title>
        <authorList>
            <person name="Barbi F."/>
            <person name="Kohler A."/>
            <person name="Barry K."/>
            <person name="Baskaran P."/>
            <person name="Daum C."/>
            <person name="Fauchery L."/>
            <person name="Ihrmark K."/>
            <person name="Kuo A."/>
            <person name="LaButti K."/>
            <person name="Lipzen A."/>
            <person name="Morin E."/>
            <person name="Grigoriev I.V."/>
            <person name="Henrissat B."/>
            <person name="Lindahl B."/>
            <person name="Martin F."/>
        </authorList>
    </citation>
    <scope>NUCLEOTIDE SEQUENCE</scope>
    <source>
        <strain evidence="10">JB14</strain>
    </source>
</reference>
<organism evidence="10 11">
    <name type="scientific">Gymnopus androsaceus JB14</name>
    <dbReference type="NCBI Taxonomy" id="1447944"/>
    <lineage>
        <taxon>Eukaryota</taxon>
        <taxon>Fungi</taxon>
        <taxon>Dikarya</taxon>
        <taxon>Basidiomycota</taxon>
        <taxon>Agaricomycotina</taxon>
        <taxon>Agaricomycetes</taxon>
        <taxon>Agaricomycetidae</taxon>
        <taxon>Agaricales</taxon>
        <taxon>Marasmiineae</taxon>
        <taxon>Omphalotaceae</taxon>
        <taxon>Gymnopus</taxon>
    </lineage>
</organism>
<comment type="catalytic activity">
    <reaction evidence="7">
        <text>arsenic triglutathione + 2 [thioredoxin]-dithiol + 2 S-adenosyl-L-methionine + H2O = dimethylarsinous acid + 2 [thioredoxin]-disulfide + 3 glutathione + 2 S-adenosyl-L-homocysteine + 2 H(+)</text>
        <dbReference type="Rhea" id="RHEA:69464"/>
        <dbReference type="Rhea" id="RHEA-COMP:10698"/>
        <dbReference type="Rhea" id="RHEA-COMP:10700"/>
        <dbReference type="ChEBI" id="CHEBI:15377"/>
        <dbReference type="ChEBI" id="CHEBI:15378"/>
        <dbReference type="ChEBI" id="CHEBI:23808"/>
        <dbReference type="ChEBI" id="CHEBI:29950"/>
        <dbReference type="ChEBI" id="CHEBI:50058"/>
        <dbReference type="ChEBI" id="CHEBI:57856"/>
        <dbReference type="ChEBI" id="CHEBI:57925"/>
        <dbReference type="ChEBI" id="CHEBI:59789"/>
        <dbReference type="ChEBI" id="CHEBI:183640"/>
        <dbReference type="EC" id="2.1.1.137"/>
    </reaction>
</comment>
<dbReference type="GO" id="GO:0032259">
    <property type="term" value="P:methylation"/>
    <property type="evidence" value="ECO:0007669"/>
    <property type="project" value="UniProtKB-KW"/>
</dbReference>
<evidence type="ECO:0000313" key="11">
    <source>
        <dbReference type="Proteomes" id="UP000799118"/>
    </source>
</evidence>
<evidence type="ECO:0000313" key="10">
    <source>
        <dbReference type="EMBL" id="KAE9388267.1"/>
    </source>
</evidence>
<dbReference type="EMBL" id="ML769752">
    <property type="protein sequence ID" value="KAE9388267.1"/>
    <property type="molecule type" value="Genomic_DNA"/>
</dbReference>
<dbReference type="EC" id="2.1.1.137" evidence="4"/>
<dbReference type="PROSITE" id="PS50206">
    <property type="entry name" value="RHODANESE_3"/>
    <property type="match status" value="1"/>
</dbReference>
<dbReference type="PANTHER" id="PTHR43675">
    <property type="entry name" value="ARSENITE METHYLTRANSFERASE"/>
    <property type="match status" value="1"/>
</dbReference>
<evidence type="ECO:0000256" key="4">
    <source>
        <dbReference type="ARBA" id="ARBA00034521"/>
    </source>
</evidence>
<evidence type="ECO:0000256" key="6">
    <source>
        <dbReference type="ARBA" id="ARBA00047941"/>
    </source>
</evidence>
<comment type="catalytic activity">
    <reaction evidence="8">
        <text>arsenic triglutathione + 3 [thioredoxin]-dithiol + 3 S-adenosyl-L-methionine = trimethylarsine + 3 [thioredoxin]-disulfide + 3 glutathione + 3 S-adenosyl-L-homocysteine + 3 H(+)</text>
        <dbReference type="Rhea" id="RHEA:69432"/>
        <dbReference type="Rhea" id="RHEA-COMP:10698"/>
        <dbReference type="Rhea" id="RHEA-COMP:10700"/>
        <dbReference type="ChEBI" id="CHEBI:15378"/>
        <dbReference type="ChEBI" id="CHEBI:27130"/>
        <dbReference type="ChEBI" id="CHEBI:29950"/>
        <dbReference type="ChEBI" id="CHEBI:50058"/>
        <dbReference type="ChEBI" id="CHEBI:57856"/>
        <dbReference type="ChEBI" id="CHEBI:57925"/>
        <dbReference type="ChEBI" id="CHEBI:59789"/>
        <dbReference type="ChEBI" id="CHEBI:183640"/>
        <dbReference type="EC" id="2.1.1.137"/>
    </reaction>
</comment>
<dbReference type="CDD" id="cd02440">
    <property type="entry name" value="AdoMet_MTases"/>
    <property type="match status" value="1"/>
</dbReference>
<dbReference type="SUPFAM" id="SSF52821">
    <property type="entry name" value="Rhodanese/Cell cycle control phosphatase"/>
    <property type="match status" value="1"/>
</dbReference>
<dbReference type="InterPro" id="IPR001763">
    <property type="entry name" value="Rhodanese-like_dom"/>
</dbReference>